<dbReference type="InterPro" id="IPR010432">
    <property type="entry name" value="RDD"/>
</dbReference>
<keyword evidence="2 5" id="KW-0812">Transmembrane</keyword>
<evidence type="ECO:0000256" key="2">
    <source>
        <dbReference type="ARBA" id="ARBA00022692"/>
    </source>
</evidence>
<name>A0A344TKN6_9BACT</name>
<evidence type="ECO:0000256" key="5">
    <source>
        <dbReference type="SAM" id="Phobius"/>
    </source>
</evidence>
<protein>
    <submittedName>
        <fullName evidence="7">RDD family protein</fullName>
    </submittedName>
</protein>
<dbReference type="Proteomes" id="UP000251993">
    <property type="component" value="Chromosome"/>
</dbReference>
<reference evidence="7 8" key="1">
    <citation type="submission" date="2018-07" db="EMBL/GenBank/DDBJ databases">
        <title>Genome sequencing of Runella.</title>
        <authorList>
            <person name="Baek M.-G."/>
            <person name="Yi H."/>
        </authorList>
    </citation>
    <scope>NUCLEOTIDE SEQUENCE [LARGE SCALE GENOMIC DNA]</scope>
    <source>
        <strain evidence="7 8">HYN0085</strain>
    </source>
</reference>
<feature type="transmembrane region" description="Helical" evidence="5">
    <location>
        <begin position="56"/>
        <end position="78"/>
    </location>
</feature>
<organism evidence="7 8">
    <name type="scientific">Runella rosea</name>
    <dbReference type="NCBI Taxonomy" id="2259595"/>
    <lineage>
        <taxon>Bacteria</taxon>
        <taxon>Pseudomonadati</taxon>
        <taxon>Bacteroidota</taxon>
        <taxon>Cytophagia</taxon>
        <taxon>Cytophagales</taxon>
        <taxon>Spirosomataceae</taxon>
        <taxon>Runella</taxon>
    </lineage>
</organism>
<sequence>MSVRIQTSQNVELEYEPASVGDRILATIIDRLIYLGWAMAWFGLFSLLKLGDDQSMFLMVLTIILPVLLYPLLAEYFLNGQTLGKRAMNIRVVRLDGNKPTLSAYLLRWLLLIIDTGIFTPIVAIIAIAANGKGQRIGDIAAGTTVIKTTKRVQLSQVVYQELPEDYKVTYAEVSQLTDRDIETIRQVLARRNEELTAQTAEKVSNVLSINNIAEPRTFLLTILNDYTYLAAQENN</sequence>
<accession>A0A344TKN6</accession>
<dbReference type="KEGG" id="run:DR864_16335"/>
<dbReference type="PANTHER" id="PTHR38480:SF1">
    <property type="entry name" value="SLR0254 PROTEIN"/>
    <property type="match status" value="1"/>
</dbReference>
<dbReference type="OrthoDB" id="9814143at2"/>
<dbReference type="RefSeq" id="WP_114067991.1">
    <property type="nucleotide sequence ID" value="NZ_CP030850.1"/>
</dbReference>
<dbReference type="AlphaFoldDB" id="A0A344TKN6"/>
<evidence type="ECO:0000313" key="8">
    <source>
        <dbReference type="Proteomes" id="UP000251993"/>
    </source>
</evidence>
<evidence type="ECO:0000256" key="1">
    <source>
        <dbReference type="ARBA" id="ARBA00004141"/>
    </source>
</evidence>
<gene>
    <name evidence="7" type="ORF">DR864_16335</name>
</gene>
<feature type="transmembrane region" description="Helical" evidence="5">
    <location>
        <begin position="109"/>
        <end position="130"/>
    </location>
</feature>
<evidence type="ECO:0000256" key="3">
    <source>
        <dbReference type="ARBA" id="ARBA00022989"/>
    </source>
</evidence>
<evidence type="ECO:0000313" key="7">
    <source>
        <dbReference type="EMBL" id="AXE19207.1"/>
    </source>
</evidence>
<keyword evidence="3 5" id="KW-1133">Transmembrane helix</keyword>
<keyword evidence="8" id="KW-1185">Reference proteome</keyword>
<proteinExistence type="predicted"/>
<dbReference type="Pfam" id="PF06271">
    <property type="entry name" value="RDD"/>
    <property type="match status" value="1"/>
</dbReference>
<keyword evidence="4 5" id="KW-0472">Membrane</keyword>
<evidence type="ECO:0000259" key="6">
    <source>
        <dbReference type="Pfam" id="PF06271"/>
    </source>
</evidence>
<feature type="transmembrane region" description="Helical" evidence="5">
    <location>
        <begin position="32"/>
        <end position="50"/>
    </location>
</feature>
<feature type="domain" description="RDD" evidence="6">
    <location>
        <begin position="18"/>
        <end position="143"/>
    </location>
</feature>
<evidence type="ECO:0000256" key="4">
    <source>
        <dbReference type="ARBA" id="ARBA00023136"/>
    </source>
</evidence>
<dbReference type="GO" id="GO:0016020">
    <property type="term" value="C:membrane"/>
    <property type="evidence" value="ECO:0007669"/>
    <property type="project" value="UniProtKB-SubCell"/>
</dbReference>
<dbReference type="EMBL" id="CP030850">
    <property type="protein sequence ID" value="AXE19207.1"/>
    <property type="molecule type" value="Genomic_DNA"/>
</dbReference>
<comment type="subcellular location">
    <subcellularLocation>
        <location evidence="1">Membrane</location>
        <topology evidence="1">Multi-pass membrane protein</topology>
    </subcellularLocation>
</comment>
<dbReference type="PANTHER" id="PTHR38480">
    <property type="entry name" value="SLR0254 PROTEIN"/>
    <property type="match status" value="1"/>
</dbReference>